<evidence type="ECO:0000256" key="4">
    <source>
        <dbReference type="ARBA" id="ARBA00023136"/>
    </source>
</evidence>
<dbReference type="AlphaFoldDB" id="A0AAE0TFV7"/>
<organism evidence="8 9">
    <name type="scientific">Potamilus streckersoni</name>
    <dbReference type="NCBI Taxonomy" id="2493646"/>
    <lineage>
        <taxon>Eukaryota</taxon>
        <taxon>Metazoa</taxon>
        <taxon>Spiralia</taxon>
        <taxon>Lophotrochozoa</taxon>
        <taxon>Mollusca</taxon>
        <taxon>Bivalvia</taxon>
        <taxon>Autobranchia</taxon>
        <taxon>Heteroconchia</taxon>
        <taxon>Palaeoheterodonta</taxon>
        <taxon>Unionida</taxon>
        <taxon>Unionoidea</taxon>
        <taxon>Unionidae</taxon>
        <taxon>Ambleminae</taxon>
        <taxon>Lampsilini</taxon>
        <taxon>Potamilus</taxon>
    </lineage>
</organism>
<evidence type="ECO:0000256" key="2">
    <source>
        <dbReference type="ARBA" id="ARBA00022692"/>
    </source>
</evidence>
<feature type="transmembrane region" description="Helical" evidence="6">
    <location>
        <begin position="710"/>
        <end position="732"/>
    </location>
</feature>
<keyword evidence="3 6" id="KW-1133">Transmembrane helix</keyword>
<keyword evidence="5" id="KW-0325">Glycoprotein</keyword>
<dbReference type="Pfam" id="PF02460">
    <property type="entry name" value="Patched"/>
    <property type="match status" value="1"/>
</dbReference>
<comment type="caution">
    <text evidence="8">The sequence shown here is derived from an EMBL/GenBank/DDBJ whole genome shotgun (WGS) entry which is preliminary data.</text>
</comment>
<evidence type="ECO:0000256" key="5">
    <source>
        <dbReference type="ARBA" id="ARBA00023180"/>
    </source>
</evidence>
<dbReference type="InterPro" id="IPR003392">
    <property type="entry name" value="PTHD_SSD"/>
</dbReference>
<feature type="transmembrane region" description="Helical" evidence="6">
    <location>
        <begin position="29"/>
        <end position="48"/>
    </location>
</feature>
<reference evidence="8" key="1">
    <citation type="journal article" date="2021" name="Genome Biol. Evol.">
        <title>A High-Quality Reference Genome for a Parasitic Bivalve with Doubly Uniparental Inheritance (Bivalvia: Unionida).</title>
        <authorList>
            <person name="Smith C.H."/>
        </authorList>
    </citation>
    <scope>NUCLEOTIDE SEQUENCE</scope>
    <source>
        <strain evidence="8">CHS0354</strain>
    </source>
</reference>
<feature type="transmembrane region" description="Helical" evidence="6">
    <location>
        <begin position="738"/>
        <end position="763"/>
    </location>
</feature>
<accession>A0AAE0TFV7</accession>
<dbReference type="SUPFAM" id="SSF82866">
    <property type="entry name" value="Multidrug efflux transporter AcrB transmembrane domain"/>
    <property type="match status" value="1"/>
</dbReference>
<comment type="subcellular location">
    <subcellularLocation>
        <location evidence="1">Membrane</location>
        <topology evidence="1">Multi-pass membrane protein</topology>
    </subcellularLocation>
</comment>
<dbReference type="EMBL" id="JAEAOA010001239">
    <property type="protein sequence ID" value="KAK3609461.1"/>
    <property type="molecule type" value="Genomic_DNA"/>
</dbReference>
<name>A0AAE0TFV7_9BIVA</name>
<sequence>MSKTTRGKQLLESFYTIYGKKVAAHPWKCILLSIVVNGVLGLGIYFRLTLNNDVQYLYIPENTMSLIHRAKIDSTFSDESGNNFWPHTMSHPLRYGEVILFPKHGSNIFEDGVFENISTVIDTVLNISLSDDGLSYRNMCAIRNEECVIEGIELTTLPFQKSVQSGVVNYTTCNVPACSSRYMTFLGDIIVENETLLSARYIKLRFNLRQSTSYELQRARRWQDAFVNTLKTFKSDILGIAFSSADSTDEEISNESIFDTPFFGLCFTVLITYSNFVTGSGDCVSKRVHLSRAGFLVVPLSVLGSWGLLSWCGVLFTNIIGCMPYVLLALTLGFVFINHMTFFAACLALHEKRVSLNRHCCTCLPVESPDKLKEKGRSRCFICCCSGKEPSSSEELEGNCQTVPRTIISRFALYLPLKTVSGLLYLGYLSVSIWGATKVKFDMLDSKMISPHSYSFLYNKISLEHFDKREYVMFFIDSYVNHSDLVTLQKVSDIISTMKTSNVIDDNFAVNWLDAYGLHKNSSNQQSLITLNQFIEQYQEYKNDVHYSKYGNDNIMASRIYVRTVNLKTSVQAISLYMEIKQLNKMNILPGFAYCSFSNRIESATELQSNMLRPLITAIIALALTSFFLIPQPIICLIVIWTAFSIMLGTFGFLWFWDISLTTISILYVMLTTAYAVEVAVHCCSAFYYVEAIDNQSRVYSSLTRANSPIFTMLFGSTLGLPILLLVRSYVFSTFFKVAILTLAFSAAHTIFFLPMMLSIFGLHIKAPKLPKIVETFTLSTTGTFNDTKHPIISDFTNSRNCDNKFGIVNSAFQEITTL</sequence>
<feature type="domain" description="Patched" evidence="7">
    <location>
        <begin position="266"/>
        <end position="338"/>
    </location>
</feature>
<reference evidence="8" key="3">
    <citation type="submission" date="2023-05" db="EMBL/GenBank/DDBJ databases">
        <authorList>
            <person name="Smith C.H."/>
        </authorList>
    </citation>
    <scope>NUCLEOTIDE SEQUENCE</scope>
    <source>
        <strain evidence="8">CHS0354</strain>
        <tissue evidence="8">Mantle</tissue>
    </source>
</reference>
<dbReference type="Proteomes" id="UP001195483">
    <property type="component" value="Unassembled WGS sequence"/>
</dbReference>
<evidence type="ECO:0000256" key="1">
    <source>
        <dbReference type="ARBA" id="ARBA00004141"/>
    </source>
</evidence>
<dbReference type="PANTHER" id="PTHR10796">
    <property type="entry name" value="PATCHED-RELATED"/>
    <property type="match status" value="1"/>
</dbReference>
<keyword evidence="4 6" id="KW-0472">Membrane</keyword>
<evidence type="ECO:0000313" key="9">
    <source>
        <dbReference type="Proteomes" id="UP001195483"/>
    </source>
</evidence>
<feature type="transmembrane region" description="Helical" evidence="6">
    <location>
        <begin position="663"/>
        <end position="690"/>
    </location>
</feature>
<dbReference type="PANTHER" id="PTHR10796:SF92">
    <property type="entry name" value="PATCHED-RELATED, ISOFORM A"/>
    <property type="match status" value="1"/>
</dbReference>
<keyword evidence="9" id="KW-1185">Reference proteome</keyword>
<evidence type="ECO:0000313" key="8">
    <source>
        <dbReference type="EMBL" id="KAK3609461.1"/>
    </source>
</evidence>
<evidence type="ECO:0000259" key="7">
    <source>
        <dbReference type="Pfam" id="PF02460"/>
    </source>
</evidence>
<dbReference type="Gene3D" id="1.20.1640.10">
    <property type="entry name" value="Multidrug efflux transporter AcrB transmembrane domain"/>
    <property type="match status" value="1"/>
</dbReference>
<gene>
    <name evidence="8" type="ORF">CHS0354_020397</name>
</gene>
<evidence type="ECO:0000256" key="3">
    <source>
        <dbReference type="ARBA" id="ARBA00022989"/>
    </source>
</evidence>
<feature type="transmembrane region" description="Helical" evidence="6">
    <location>
        <begin position="637"/>
        <end position="657"/>
    </location>
</feature>
<feature type="transmembrane region" description="Helical" evidence="6">
    <location>
        <begin position="611"/>
        <end position="630"/>
    </location>
</feature>
<proteinExistence type="predicted"/>
<reference evidence="8" key="2">
    <citation type="journal article" date="2021" name="Genome Biol. Evol.">
        <title>Developing a high-quality reference genome for a parasitic bivalve with doubly uniparental inheritance (Bivalvia: Unionida).</title>
        <authorList>
            <person name="Smith C.H."/>
        </authorList>
    </citation>
    <scope>NUCLEOTIDE SEQUENCE</scope>
    <source>
        <strain evidence="8">CHS0354</strain>
        <tissue evidence="8">Mantle</tissue>
    </source>
</reference>
<keyword evidence="2 6" id="KW-0812">Transmembrane</keyword>
<feature type="transmembrane region" description="Helical" evidence="6">
    <location>
        <begin position="293"/>
        <end position="319"/>
    </location>
</feature>
<evidence type="ECO:0000256" key="6">
    <source>
        <dbReference type="SAM" id="Phobius"/>
    </source>
</evidence>
<protein>
    <recommendedName>
        <fullName evidence="7">Patched domain-containing protein</fullName>
    </recommendedName>
</protein>
<feature type="transmembrane region" description="Helical" evidence="6">
    <location>
        <begin position="411"/>
        <end position="436"/>
    </location>
</feature>
<dbReference type="InterPro" id="IPR051697">
    <property type="entry name" value="Patched_domain-protein"/>
</dbReference>
<feature type="transmembrane region" description="Helical" evidence="6">
    <location>
        <begin position="325"/>
        <end position="349"/>
    </location>
</feature>
<dbReference type="GO" id="GO:0016020">
    <property type="term" value="C:membrane"/>
    <property type="evidence" value="ECO:0007669"/>
    <property type="project" value="UniProtKB-SubCell"/>
</dbReference>